<reference evidence="1 2" key="1">
    <citation type="submission" date="2016-03" db="EMBL/GenBank/DDBJ databases">
        <title>Comparative genomics of the ectomycorrhizal sister species Rhizopogon vinicolor and Rhizopogon vesiculosus (Basidiomycota: Boletales) reveals a divergence of the mating type B locus.</title>
        <authorList>
            <person name="Mujic A.B."/>
            <person name="Kuo A."/>
            <person name="Tritt A."/>
            <person name="Lipzen A."/>
            <person name="Chen C."/>
            <person name="Johnson J."/>
            <person name="Sharma A."/>
            <person name="Barry K."/>
            <person name="Grigoriev I.V."/>
            <person name="Spatafora J.W."/>
        </authorList>
    </citation>
    <scope>NUCLEOTIDE SEQUENCE [LARGE SCALE GENOMIC DNA]</scope>
    <source>
        <strain evidence="1 2">AM-OR11-056</strain>
    </source>
</reference>
<proteinExistence type="predicted"/>
<gene>
    <name evidence="1" type="ORF">AZE42_11425</name>
</gene>
<dbReference type="EMBL" id="LVVM01006470">
    <property type="protein sequence ID" value="OJA08024.1"/>
    <property type="molecule type" value="Genomic_DNA"/>
</dbReference>
<dbReference type="Proteomes" id="UP000183567">
    <property type="component" value="Unassembled WGS sequence"/>
</dbReference>
<organism evidence="1 2">
    <name type="scientific">Rhizopogon vesiculosus</name>
    <dbReference type="NCBI Taxonomy" id="180088"/>
    <lineage>
        <taxon>Eukaryota</taxon>
        <taxon>Fungi</taxon>
        <taxon>Dikarya</taxon>
        <taxon>Basidiomycota</taxon>
        <taxon>Agaricomycotina</taxon>
        <taxon>Agaricomycetes</taxon>
        <taxon>Agaricomycetidae</taxon>
        <taxon>Boletales</taxon>
        <taxon>Suillineae</taxon>
        <taxon>Rhizopogonaceae</taxon>
        <taxon>Rhizopogon</taxon>
    </lineage>
</organism>
<dbReference type="AlphaFoldDB" id="A0A1J8Q429"/>
<name>A0A1J8Q429_9AGAM</name>
<protein>
    <submittedName>
        <fullName evidence="1">Uncharacterized protein</fullName>
    </submittedName>
</protein>
<sequence length="50" mass="5507">MDAYRKGSDARQAAFAVKKYKSHRRIGVTAKVLACISNTEGVQNNPPRAM</sequence>
<evidence type="ECO:0000313" key="1">
    <source>
        <dbReference type="EMBL" id="OJA08024.1"/>
    </source>
</evidence>
<comment type="caution">
    <text evidence="1">The sequence shown here is derived from an EMBL/GenBank/DDBJ whole genome shotgun (WGS) entry which is preliminary data.</text>
</comment>
<keyword evidence="2" id="KW-1185">Reference proteome</keyword>
<dbReference type="OrthoDB" id="2449121at2759"/>
<evidence type="ECO:0000313" key="2">
    <source>
        <dbReference type="Proteomes" id="UP000183567"/>
    </source>
</evidence>
<accession>A0A1J8Q429</accession>